<dbReference type="FunFam" id="3.30.310.50:FF:000011">
    <property type="entry name" value="Transcription factor Pcc1"/>
    <property type="match status" value="1"/>
</dbReference>
<dbReference type="Pfam" id="PF09341">
    <property type="entry name" value="Pcc1"/>
    <property type="match status" value="1"/>
</dbReference>
<accession>A0A9P4H8F3</accession>
<reference evidence="2" key="1">
    <citation type="journal article" date="2020" name="Stud. Mycol.">
        <title>101 Dothideomycetes genomes: a test case for predicting lifestyles and emergence of pathogens.</title>
        <authorList>
            <person name="Haridas S."/>
            <person name="Albert R."/>
            <person name="Binder M."/>
            <person name="Bloem J."/>
            <person name="Labutti K."/>
            <person name="Salamov A."/>
            <person name="Andreopoulos B."/>
            <person name="Baker S."/>
            <person name="Barry K."/>
            <person name="Bills G."/>
            <person name="Bluhm B."/>
            <person name="Cannon C."/>
            <person name="Castanera R."/>
            <person name="Culley D."/>
            <person name="Daum C."/>
            <person name="Ezra D."/>
            <person name="Gonzalez J."/>
            <person name="Henrissat B."/>
            <person name="Kuo A."/>
            <person name="Liang C."/>
            <person name="Lipzen A."/>
            <person name="Lutzoni F."/>
            <person name="Magnuson J."/>
            <person name="Mondo S."/>
            <person name="Nolan M."/>
            <person name="Ohm R."/>
            <person name="Pangilinan J."/>
            <person name="Park H.-J."/>
            <person name="Ramirez L."/>
            <person name="Alfaro M."/>
            <person name="Sun H."/>
            <person name="Tritt A."/>
            <person name="Yoshinaga Y."/>
            <person name="Zwiers L.-H."/>
            <person name="Turgeon B."/>
            <person name="Goodwin S."/>
            <person name="Spatafora J."/>
            <person name="Crous P."/>
            <person name="Grigoriev I."/>
        </authorList>
    </citation>
    <scope>NUCLEOTIDE SEQUENCE</scope>
    <source>
        <strain evidence="2">CBS 110217</strain>
    </source>
</reference>
<evidence type="ECO:0000313" key="2">
    <source>
        <dbReference type="EMBL" id="KAF2028822.1"/>
    </source>
</evidence>
<dbReference type="Gene3D" id="3.30.310.50">
    <property type="entry name" value="Alpha-D-phosphohexomutase, C-terminal domain"/>
    <property type="match status" value="1"/>
</dbReference>
<dbReference type="GO" id="GO:0070525">
    <property type="term" value="P:tRNA threonylcarbamoyladenosine metabolic process"/>
    <property type="evidence" value="ECO:0007669"/>
    <property type="project" value="TreeGrafter"/>
</dbReference>
<gene>
    <name evidence="2" type="ORF">EK21DRAFT_69023</name>
</gene>
<dbReference type="PANTHER" id="PTHR31283">
    <property type="entry name" value="EKC/KEOPS COMPLEX SUBUNIT PCC1 FAMILY MEMBER"/>
    <property type="match status" value="1"/>
</dbReference>
<proteinExistence type="inferred from homology"/>
<comment type="caution">
    <text evidence="2">The sequence shown here is derived from an EMBL/GenBank/DDBJ whole genome shotgun (WGS) entry which is preliminary data.</text>
</comment>
<name>A0A9P4H8F3_9PLEO</name>
<dbReference type="OrthoDB" id="10025739at2759"/>
<dbReference type="GO" id="GO:0000408">
    <property type="term" value="C:EKC/KEOPS complex"/>
    <property type="evidence" value="ECO:0007669"/>
    <property type="project" value="TreeGrafter"/>
</dbReference>
<keyword evidence="3" id="KW-1185">Reference proteome</keyword>
<protein>
    <submittedName>
        <fullName evidence="2">Pcc1-domain-containing protein</fullName>
    </submittedName>
</protein>
<organism evidence="2 3">
    <name type="scientific">Setomelanomma holmii</name>
    <dbReference type="NCBI Taxonomy" id="210430"/>
    <lineage>
        <taxon>Eukaryota</taxon>
        <taxon>Fungi</taxon>
        <taxon>Dikarya</taxon>
        <taxon>Ascomycota</taxon>
        <taxon>Pezizomycotina</taxon>
        <taxon>Dothideomycetes</taxon>
        <taxon>Pleosporomycetidae</taxon>
        <taxon>Pleosporales</taxon>
        <taxon>Pleosporineae</taxon>
        <taxon>Phaeosphaeriaceae</taxon>
        <taxon>Setomelanomma</taxon>
    </lineage>
</organism>
<dbReference type="InterPro" id="IPR015419">
    <property type="entry name" value="CTAG/Pcc1"/>
</dbReference>
<dbReference type="EMBL" id="ML978208">
    <property type="protein sequence ID" value="KAF2028822.1"/>
    <property type="molecule type" value="Genomic_DNA"/>
</dbReference>
<comment type="similarity">
    <text evidence="1">Belongs to the CTAG/PCC1 family.</text>
</comment>
<dbReference type="Proteomes" id="UP000799777">
    <property type="component" value="Unassembled WGS sequence"/>
</dbReference>
<evidence type="ECO:0000256" key="1">
    <source>
        <dbReference type="ARBA" id="ARBA00007073"/>
    </source>
</evidence>
<dbReference type="AlphaFoldDB" id="A0A9P4H8F3"/>
<sequence>MATGSEWNAEDFPCTLTLTIPFPTSHLASTALRALSVDAELSPLVRRSFKLTSSTSSTSNEENMLQVNYAATTNRMLRVAVNGFIESIGVVIGVMKDLDIDVVYEPVTESLEGVQGLNSEKVKG</sequence>
<dbReference type="PANTHER" id="PTHR31283:SF5">
    <property type="entry name" value="EKC_KEOPS COMPLEX SUBUNIT LAGE3"/>
    <property type="match status" value="1"/>
</dbReference>
<evidence type="ECO:0000313" key="3">
    <source>
        <dbReference type="Proteomes" id="UP000799777"/>
    </source>
</evidence>